<accession>A0ABW4TL07</accession>
<comment type="caution">
    <text evidence="3">The sequence shown here is derived from an EMBL/GenBank/DDBJ whole genome shotgun (WGS) entry which is preliminary data.</text>
</comment>
<evidence type="ECO:0000313" key="4">
    <source>
        <dbReference type="Proteomes" id="UP001597351"/>
    </source>
</evidence>
<gene>
    <name evidence="3" type="ORF">ACFSDE_06005</name>
</gene>
<name>A0ABW4TL07_9ACTN</name>
<sequence>MTDDHDEQLLARLRAADPGADLPPADPTRADRLLEDVMSDTDTETRTPRRSPLTWLVAAAAVVLIAVAGGLMFLPGSDGPEAPTAAEAPTDAGAPTVTELTLSGDGAGRCMVPTPEVLGGAASAVDAEVTAVEDGRATLAPTTWYAGEETDEVEVAAGSADLAALIGAPQFEEGQRYLVAANEEGKVMVCGFSGPYDEELADLYAEAFGRP</sequence>
<keyword evidence="4" id="KW-1185">Reference proteome</keyword>
<evidence type="ECO:0000313" key="3">
    <source>
        <dbReference type="EMBL" id="MFD1946339.1"/>
    </source>
</evidence>
<protein>
    <recommendedName>
        <fullName evidence="5">DUF4245 domain-containing protein</fullName>
    </recommendedName>
</protein>
<feature type="transmembrane region" description="Helical" evidence="2">
    <location>
        <begin position="53"/>
        <end position="74"/>
    </location>
</feature>
<keyword evidence="2" id="KW-0812">Transmembrane</keyword>
<evidence type="ECO:0000256" key="2">
    <source>
        <dbReference type="SAM" id="Phobius"/>
    </source>
</evidence>
<dbReference type="RefSeq" id="WP_343916400.1">
    <property type="nucleotide sequence ID" value="NZ_BAAAJT010000002.1"/>
</dbReference>
<organism evidence="3 4">
    <name type="scientific">Nocardioides aestuarii</name>
    <dbReference type="NCBI Taxonomy" id="252231"/>
    <lineage>
        <taxon>Bacteria</taxon>
        <taxon>Bacillati</taxon>
        <taxon>Actinomycetota</taxon>
        <taxon>Actinomycetes</taxon>
        <taxon>Propionibacteriales</taxon>
        <taxon>Nocardioidaceae</taxon>
        <taxon>Nocardioides</taxon>
    </lineage>
</organism>
<dbReference type="EMBL" id="JBHUGD010000003">
    <property type="protein sequence ID" value="MFD1946339.1"/>
    <property type="molecule type" value="Genomic_DNA"/>
</dbReference>
<keyword evidence="2" id="KW-1133">Transmembrane helix</keyword>
<reference evidence="4" key="1">
    <citation type="journal article" date="2019" name="Int. J. Syst. Evol. Microbiol.">
        <title>The Global Catalogue of Microorganisms (GCM) 10K type strain sequencing project: providing services to taxonomists for standard genome sequencing and annotation.</title>
        <authorList>
            <consortium name="The Broad Institute Genomics Platform"/>
            <consortium name="The Broad Institute Genome Sequencing Center for Infectious Disease"/>
            <person name="Wu L."/>
            <person name="Ma J."/>
        </authorList>
    </citation>
    <scope>NUCLEOTIDE SEQUENCE [LARGE SCALE GENOMIC DNA]</scope>
    <source>
        <strain evidence="4">CGMCC 1.12477</strain>
    </source>
</reference>
<proteinExistence type="predicted"/>
<keyword evidence="2" id="KW-0472">Membrane</keyword>
<dbReference type="Proteomes" id="UP001597351">
    <property type="component" value="Unassembled WGS sequence"/>
</dbReference>
<evidence type="ECO:0008006" key="5">
    <source>
        <dbReference type="Google" id="ProtNLM"/>
    </source>
</evidence>
<feature type="region of interest" description="Disordered" evidence="1">
    <location>
        <begin position="1"/>
        <end position="49"/>
    </location>
</feature>
<evidence type="ECO:0000256" key="1">
    <source>
        <dbReference type="SAM" id="MobiDB-lite"/>
    </source>
</evidence>